<dbReference type="Proteomes" id="UP000237481">
    <property type="component" value="Unassembled WGS sequence"/>
</dbReference>
<dbReference type="Gene3D" id="2.60.34.20">
    <property type="match status" value="1"/>
</dbReference>
<evidence type="ECO:0000259" key="4">
    <source>
        <dbReference type="Pfam" id="PF20981"/>
    </source>
</evidence>
<feature type="domain" description="AAR2 N-terminal" evidence="4">
    <location>
        <begin position="88"/>
        <end position="228"/>
    </location>
</feature>
<dbReference type="InterPro" id="IPR038514">
    <property type="entry name" value="AAR2_C_sf"/>
</dbReference>
<keyword evidence="6" id="KW-1185">Reference proteome</keyword>
<comment type="caution">
    <text evidence="5">The sequence shown here is derived from an EMBL/GenBank/DDBJ whole genome shotgun (WGS) entry which is preliminary data.</text>
</comment>
<dbReference type="Pfam" id="PF20981">
    <property type="entry name" value="AAR2_1st"/>
    <property type="match status" value="1"/>
</dbReference>
<feature type="region of interest" description="Disordered" evidence="2">
    <location>
        <begin position="1"/>
        <end position="39"/>
    </location>
</feature>
<evidence type="ECO:0000256" key="2">
    <source>
        <dbReference type="SAM" id="MobiDB-lite"/>
    </source>
</evidence>
<dbReference type="CDD" id="cd13777">
    <property type="entry name" value="Aar2_N"/>
    <property type="match status" value="1"/>
</dbReference>
<evidence type="ECO:0008006" key="7">
    <source>
        <dbReference type="Google" id="ProtNLM"/>
    </source>
</evidence>
<dbReference type="InterPro" id="IPR007946">
    <property type="entry name" value="AAR2"/>
</dbReference>
<reference evidence="5 6" key="1">
    <citation type="submission" date="2018-01" db="EMBL/GenBank/DDBJ databases">
        <title>Harnessing the power of phylogenomics to disentangle the directionality and signatures of interkingdom host jumping in the parasitic fungal genus Tolypocladium.</title>
        <authorList>
            <person name="Quandt C.A."/>
            <person name="Patterson W."/>
            <person name="Spatafora J.W."/>
        </authorList>
    </citation>
    <scope>NUCLEOTIDE SEQUENCE [LARGE SCALE GENOMIC DNA]</scope>
    <source>
        <strain evidence="5 6">NRBC 100945</strain>
    </source>
</reference>
<name>A0A2S4KS70_9HYPO</name>
<evidence type="ECO:0000256" key="1">
    <source>
        <dbReference type="ARBA" id="ARBA00006281"/>
    </source>
</evidence>
<dbReference type="PANTHER" id="PTHR12689">
    <property type="entry name" value="A1 CISTRON SPLICING FACTOR AAR2-RELATED"/>
    <property type="match status" value="1"/>
</dbReference>
<dbReference type="CDD" id="cd13778">
    <property type="entry name" value="Aar2_C"/>
    <property type="match status" value="1"/>
</dbReference>
<protein>
    <recommendedName>
        <fullName evidence="7">Protein AAR2</fullName>
    </recommendedName>
</protein>
<organism evidence="5 6">
    <name type="scientific">Tolypocladium paradoxum</name>
    <dbReference type="NCBI Taxonomy" id="94208"/>
    <lineage>
        <taxon>Eukaryota</taxon>
        <taxon>Fungi</taxon>
        <taxon>Dikarya</taxon>
        <taxon>Ascomycota</taxon>
        <taxon>Pezizomycotina</taxon>
        <taxon>Sordariomycetes</taxon>
        <taxon>Hypocreomycetidae</taxon>
        <taxon>Hypocreales</taxon>
        <taxon>Ophiocordycipitaceae</taxon>
        <taxon>Tolypocladium</taxon>
    </lineage>
</organism>
<dbReference type="OrthoDB" id="201752at2759"/>
<feature type="domain" description="AAR2 C-terminal" evidence="3">
    <location>
        <begin position="287"/>
        <end position="447"/>
    </location>
</feature>
<proteinExistence type="inferred from homology"/>
<evidence type="ECO:0000259" key="3">
    <source>
        <dbReference type="Pfam" id="PF05282"/>
    </source>
</evidence>
<dbReference type="STRING" id="94208.A0A2S4KS70"/>
<dbReference type="Pfam" id="PF05282">
    <property type="entry name" value="AAR2"/>
    <property type="match status" value="1"/>
</dbReference>
<dbReference type="GO" id="GO:0000244">
    <property type="term" value="P:spliceosomal tri-snRNP complex assembly"/>
    <property type="evidence" value="ECO:0007669"/>
    <property type="project" value="TreeGrafter"/>
</dbReference>
<dbReference type="EMBL" id="PKSG01000756">
    <property type="protein sequence ID" value="POR33027.1"/>
    <property type="molecule type" value="Genomic_DNA"/>
</dbReference>
<comment type="similarity">
    <text evidence="1">Belongs to the AAR2 family.</text>
</comment>
<dbReference type="InterPro" id="IPR033647">
    <property type="entry name" value="Aar2_N"/>
</dbReference>
<dbReference type="Gene3D" id="1.25.40.550">
    <property type="entry name" value="Aar2, C-terminal domain-like"/>
    <property type="match status" value="1"/>
</dbReference>
<evidence type="ECO:0000313" key="5">
    <source>
        <dbReference type="EMBL" id="POR33027.1"/>
    </source>
</evidence>
<feature type="compositionally biased region" description="Polar residues" evidence="2">
    <location>
        <begin position="23"/>
        <end position="39"/>
    </location>
</feature>
<dbReference type="InterPro" id="IPR033648">
    <property type="entry name" value="AAR2_C"/>
</dbReference>
<dbReference type="AlphaFoldDB" id="A0A2S4KS70"/>
<evidence type="ECO:0000313" key="6">
    <source>
        <dbReference type="Proteomes" id="UP000237481"/>
    </source>
</evidence>
<dbReference type="PANTHER" id="PTHR12689:SF4">
    <property type="entry name" value="PROTEIN AAR2 HOMOLOG"/>
    <property type="match status" value="1"/>
</dbReference>
<dbReference type="InterPro" id="IPR038516">
    <property type="entry name" value="AAR2_N_sf"/>
</dbReference>
<gene>
    <name evidence="5" type="ORF">TPAR_06789</name>
</gene>
<sequence length="500" mass="56078">MSKQQRPEDMEAGPSSPGAPNGITKSNSNASAGSRSTKSYESIKVIGRYALGTLRLVSHDDPPDPPARQSPRLSMVARNCMTHNLGRGDVVIVLHLPENYPVRYDAASLVSRKFAGIRELPAGPHFFWALHPDGLPSRSGFWIMSSGINQVHVVQWHEYNEVFVPPTRAETRIQAEAVEEIYAQLPPYRDSSAVGARPGELHAVKPSANEEIWEQLTGSITASALDRIAAEQEGGWNVHTSDRVAGAFKLPIDIEGGTTTFSHPVFQSHELKFCFRQGSRAFSNARLEYERSMDARDSSSFILSKMNDTSGKGVCEEDMVGEFQFLYIVGMYLANDACIQQWWFTVLRLVFKAYSLAIRQPSLMAAFLRSIIAQVTHNAIWLAASMFEYNAPNSRDLRVALVVYKRRLAELLKAQDKETVTPDHLAVEAEFSRLETVLSSELGWDLKANYLRRGKVTTENGERLELELGELEEEERGDWVPRVVQRDELSRQLGLLKWKN</sequence>
<accession>A0A2S4KS70</accession>